<reference evidence="1 2" key="2">
    <citation type="submission" date="2018-11" db="EMBL/GenBank/DDBJ databases">
        <authorList>
            <consortium name="Pathogen Informatics"/>
        </authorList>
    </citation>
    <scope>NUCLEOTIDE SEQUENCE [LARGE SCALE GENOMIC DNA]</scope>
</reference>
<dbReference type="WBParaSite" id="GPUH_0000052301-mRNA-1">
    <property type="protein sequence ID" value="GPUH_0000052301-mRNA-1"/>
    <property type="gene ID" value="GPUH_0000052301"/>
</dbReference>
<dbReference type="EMBL" id="UYRT01000479">
    <property type="protein sequence ID" value="VDK28242.1"/>
    <property type="molecule type" value="Genomic_DNA"/>
</dbReference>
<gene>
    <name evidence="1" type="ORF">GPUH_LOCUS523</name>
</gene>
<dbReference type="AlphaFoldDB" id="A0A183CVN2"/>
<evidence type="ECO:0000313" key="3">
    <source>
        <dbReference type="WBParaSite" id="GPUH_0000052301-mRNA-1"/>
    </source>
</evidence>
<evidence type="ECO:0000313" key="2">
    <source>
        <dbReference type="Proteomes" id="UP000271098"/>
    </source>
</evidence>
<accession>A0A183CVN2</accession>
<protein>
    <submittedName>
        <fullName evidence="3">RING-type domain-containing protein</fullName>
    </submittedName>
</protein>
<keyword evidence="2" id="KW-1185">Reference proteome</keyword>
<sequence length="564" mass="65120">MYNFAREFIESTPHWRAVLENELALTALHQLDHMDRGVSRAAARFVLHAVKSKKLFDVFDAEEVVIPRVHSLIVRKERHWIHISASFVPLIECFLADKTPTDGRKMLVSFSDAFVDGCQHIQLQFHIFADGIMQKKQLLKLGSTPPYAHVFEIPCDVLLSEVWVNSFEAFIELAAEWTANKCTADDFTALTDALLTKVLIGVRYSLDWDDIPLTRKLAELPRRIFDLWSKSPETVSELRVKIERYLTSELSRMEPVIEAMFRDEVEPVWSSFVERVLESAVVSLDVKIHLLERCSEHVLKDINDRLPLCQFISEKIDWSENEDIARRLLKLLFRLSAVFDRRVAEFYKFDVESAFLRLLDTFEWLDVNERSGAAQYIGNDEILDRAVDYCMEQTDRKRWDVLLDIISSLPYLKTALQRILERNRYNRIDQELLLSLLNKLGLQLEEQVRAEFAESVLNYYIGLKSISPELIRKVVLVMMSSGVNVDFVAQFIASKLLAADFPSHGVQVAIGITDSLPHAFAPFFLMNIDDMAEKFDILDKKVLLPEFILTQAILQKLLIFFSVQ</sequence>
<organism evidence="3">
    <name type="scientific">Gongylonema pulchrum</name>
    <dbReference type="NCBI Taxonomy" id="637853"/>
    <lineage>
        <taxon>Eukaryota</taxon>
        <taxon>Metazoa</taxon>
        <taxon>Ecdysozoa</taxon>
        <taxon>Nematoda</taxon>
        <taxon>Chromadorea</taxon>
        <taxon>Rhabditida</taxon>
        <taxon>Spirurina</taxon>
        <taxon>Spiruromorpha</taxon>
        <taxon>Spiruroidea</taxon>
        <taxon>Gongylonematidae</taxon>
        <taxon>Gongylonema</taxon>
    </lineage>
</organism>
<evidence type="ECO:0000313" key="1">
    <source>
        <dbReference type="EMBL" id="VDK28242.1"/>
    </source>
</evidence>
<reference evidence="3" key="1">
    <citation type="submission" date="2016-06" db="UniProtKB">
        <authorList>
            <consortium name="WormBaseParasite"/>
        </authorList>
    </citation>
    <scope>IDENTIFICATION</scope>
</reference>
<dbReference type="OrthoDB" id="6108at2759"/>
<name>A0A183CVN2_9BILA</name>
<proteinExistence type="predicted"/>
<dbReference type="Proteomes" id="UP000271098">
    <property type="component" value="Unassembled WGS sequence"/>
</dbReference>